<comment type="caution">
    <text evidence="3">The sequence shown here is derived from an EMBL/GenBank/DDBJ whole genome shotgun (WGS) entry which is preliminary data.</text>
</comment>
<dbReference type="PANTHER" id="PTHR42928">
    <property type="entry name" value="TRICARBOXYLATE-BINDING PROTEIN"/>
    <property type="match status" value="1"/>
</dbReference>
<name>A0A512N6W6_9HYPH</name>
<dbReference type="Pfam" id="PF03401">
    <property type="entry name" value="TctC"/>
    <property type="match status" value="1"/>
</dbReference>
<feature type="signal peptide" evidence="2">
    <location>
        <begin position="1"/>
        <end position="26"/>
    </location>
</feature>
<dbReference type="OrthoDB" id="7250553at2"/>
<proteinExistence type="inferred from homology"/>
<dbReference type="RefSeq" id="WP_147148571.1">
    <property type="nucleotide sequence ID" value="NZ_BKAJ01000032.1"/>
</dbReference>
<keyword evidence="4" id="KW-1185">Reference proteome</keyword>
<evidence type="ECO:0008006" key="5">
    <source>
        <dbReference type="Google" id="ProtNLM"/>
    </source>
</evidence>
<dbReference type="PIRSF" id="PIRSF017082">
    <property type="entry name" value="YflP"/>
    <property type="match status" value="1"/>
</dbReference>
<accession>A0A512N6W6</accession>
<comment type="similarity">
    <text evidence="1">Belongs to the UPF0065 (bug) family.</text>
</comment>
<organism evidence="3 4">
    <name type="scientific">Reyranella soli</name>
    <dbReference type="NCBI Taxonomy" id="1230389"/>
    <lineage>
        <taxon>Bacteria</taxon>
        <taxon>Pseudomonadati</taxon>
        <taxon>Pseudomonadota</taxon>
        <taxon>Alphaproteobacteria</taxon>
        <taxon>Hyphomicrobiales</taxon>
        <taxon>Reyranellaceae</taxon>
        <taxon>Reyranella</taxon>
    </lineage>
</organism>
<evidence type="ECO:0000256" key="2">
    <source>
        <dbReference type="SAM" id="SignalP"/>
    </source>
</evidence>
<evidence type="ECO:0000256" key="1">
    <source>
        <dbReference type="ARBA" id="ARBA00006987"/>
    </source>
</evidence>
<evidence type="ECO:0000313" key="3">
    <source>
        <dbReference type="EMBL" id="GEP54729.1"/>
    </source>
</evidence>
<dbReference type="PANTHER" id="PTHR42928:SF5">
    <property type="entry name" value="BLR1237 PROTEIN"/>
    <property type="match status" value="1"/>
</dbReference>
<sequence>MKRRLFNRSFLSLLAAGASWPTAGRAEPGGFPSLVSLVVPFAPGGGADQLAREFANAAQPLIPGTTFVIDNKPGANGAIANRHVARQKPDGSTFLLGTSSTHALGPLLTRSEVDPVADFSPATLLAETSTAWAIQATAPWRNLQEAIAAARKTPMTYGTFGVGSSAHLYGLVLAGATGAKLEHVPYKGSSQAITDLLAGHVDSVFLTTSALDAMAKHGKIRLLAVSGAERTQMLPDVPTFGEQGVPRLEFNGWFGLFGPKGVAAPLLDRLASVARVLADDQGFKNRLVSQGYDWVGSTPSAFGRELTKTIDIYRQIVATTPADELTR</sequence>
<dbReference type="Proteomes" id="UP000321058">
    <property type="component" value="Unassembled WGS sequence"/>
</dbReference>
<keyword evidence="2" id="KW-0732">Signal</keyword>
<dbReference type="EMBL" id="BKAJ01000032">
    <property type="protein sequence ID" value="GEP54729.1"/>
    <property type="molecule type" value="Genomic_DNA"/>
</dbReference>
<protein>
    <recommendedName>
        <fullName evidence="5">ABC transporter substrate-binding protein</fullName>
    </recommendedName>
</protein>
<dbReference type="Gene3D" id="3.40.190.150">
    <property type="entry name" value="Bordetella uptake gene, domain 1"/>
    <property type="match status" value="1"/>
</dbReference>
<reference evidence="3 4" key="1">
    <citation type="submission" date="2019-07" db="EMBL/GenBank/DDBJ databases">
        <title>Whole genome shotgun sequence of Reyranella soli NBRC 108950.</title>
        <authorList>
            <person name="Hosoyama A."/>
            <person name="Uohara A."/>
            <person name="Ohji S."/>
            <person name="Ichikawa N."/>
        </authorList>
    </citation>
    <scope>NUCLEOTIDE SEQUENCE [LARGE SCALE GENOMIC DNA]</scope>
    <source>
        <strain evidence="3 4">NBRC 108950</strain>
    </source>
</reference>
<dbReference type="InterPro" id="IPR042100">
    <property type="entry name" value="Bug_dom1"/>
</dbReference>
<feature type="chain" id="PRO_5021832494" description="ABC transporter substrate-binding protein" evidence="2">
    <location>
        <begin position="27"/>
        <end position="327"/>
    </location>
</feature>
<dbReference type="AlphaFoldDB" id="A0A512N6W6"/>
<dbReference type="Gene3D" id="3.40.190.10">
    <property type="entry name" value="Periplasmic binding protein-like II"/>
    <property type="match status" value="1"/>
</dbReference>
<dbReference type="InterPro" id="IPR005064">
    <property type="entry name" value="BUG"/>
</dbReference>
<dbReference type="SUPFAM" id="SSF53850">
    <property type="entry name" value="Periplasmic binding protein-like II"/>
    <property type="match status" value="1"/>
</dbReference>
<dbReference type="CDD" id="cd07012">
    <property type="entry name" value="PBP2_Bug_TTT"/>
    <property type="match status" value="1"/>
</dbReference>
<gene>
    <name evidence="3" type="ORF">RSO01_18950</name>
</gene>
<evidence type="ECO:0000313" key="4">
    <source>
        <dbReference type="Proteomes" id="UP000321058"/>
    </source>
</evidence>